<keyword evidence="1 3" id="KW-0597">Phosphoprotein</keyword>
<evidence type="ECO:0000259" key="4">
    <source>
        <dbReference type="PROSITE" id="PS50110"/>
    </source>
</evidence>
<dbReference type="SMART" id="SM00448">
    <property type="entry name" value="REC"/>
    <property type="match status" value="1"/>
</dbReference>
<dbReference type="PANTHER" id="PTHR44591:SF14">
    <property type="entry name" value="PROTEIN PILG"/>
    <property type="match status" value="1"/>
</dbReference>
<evidence type="ECO:0000313" key="6">
    <source>
        <dbReference type="Proteomes" id="UP000240912"/>
    </source>
</evidence>
<dbReference type="Pfam" id="PF00072">
    <property type="entry name" value="Response_reg"/>
    <property type="match status" value="1"/>
</dbReference>
<gene>
    <name evidence="5" type="ORF">C7T94_00725</name>
</gene>
<feature type="domain" description="Response regulatory" evidence="4">
    <location>
        <begin position="53"/>
        <end position="168"/>
    </location>
</feature>
<evidence type="ECO:0000256" key="1">
    <source>
        <dbReference type="ARBA" id="ARBA00022553"/>
    </source>
</evidence>
<keyword evidence="6" id="KW-1185">Reference proteome</keyword>
<dbReference type="PROSITE" id="PS50110">
    <property type="entry name" value="RESPONSE_REGULATORY"/>
    <property type="match status" value="1"/>
</dbReference>
<dbReference type="PANTHER" id="PTHR44591">
    <property type="entry name" value="STRESS RESPONSE REGULATOR PROTEIN 1"/>
    <property type="match status" value="1"/>
</dbReference>
<sequence length="169" mass="19113">MYISRNSIFKVRTIFSKPNGASVCCSINYTSTPHYTGKKVCWEMLMERAMNKTIFLLEDDPDISDILAYVLDNNGYRVKATGRVSDFCSDIEQQRPDLIILDVMLPDGNGIDVCHKIKHENKWKNIPVIMMSAAYSAKDNICKDCGADGFISKPFDINHLLQRVQALAN</sequence>
<evidence type="ECO:0000313" key="5">
    <source>
        <dbReference type="EMBL" id="PST84690.1"/>
    </source>
</evidence>
<dbReference type="InterPro" id="IPR050595">
    <property type="entry name" value="Bact_response_regulator"/>
</dbReference>
<dbReference type="Gene3D" id="3.40.50.2300">
    <property type="match status" value="1"/>
</dbReference>
<feature type="modified residue" description="4-aspartylphosphate" evidence="3">
    <location>
        <position position="102"/>
    </location>
</feature>
<evidence type="ECO:0000256" key="3">
    <source>
        <dbReference type="PROSITE-ProRule" id="PRU00169"/>
    </source>
</evidence>
<dbReference type="InterPro" id="IPR011006">
    <property type="entry name" value="CheY-like_superfamily"/>
</dbReference>
<name>A0A2T3HQF7_9SPHI</name>
<dbReference type="Proteomes" id="UP000240912">
    <property type="component" value="Unassembled WGS sequence"/>
</dbReference>
<comment type="caution">
    <text evidence="5">The sequence shown here is derived from an EMBL/GenBank/DDBJ whole genome shotgun (WGS) entry which is preliminary data.</text>
</comment>
<dbReference type="SUPFAM" id="SSF52172">
    <property type="entry name" value="CheY-like"/>
    <property type="match status" value="1"/>
</dbReference>
<evidence type="ECO:0000256" key="2">
    <source>
        <dbReference type="ARBA" id="ARBA00023012"/>
    </source>
</evidence>
<dbReference type="EMBL" id="PYLS01000001">
    <property type="protein sequence ID" value="PST84690.1"/>
    <property type="molecule type" value="Genomic_DNA"/>
</dbReference>
<keyword evidence="2" id="KW-0902">Two-component regulatory system</keyword>
<dbReference type="InterPro" id="IPR001789">
    <property type="entry name" value="Sig_transdc_resp-reg_receiver"/>
</dbReference>
<dbReference type="OrthoDB" id="5432534at2"/>
<protein>
    <submittedName>
        <fullName evidence="5">Response regulator</fullName>
    </submittedName>
</protein>
<organism evidence="5 6">
    <name type="scientific">Pedobacter yulinensis</name>
    <dbReference type="NCBI Taxonomy" id="2126353"/>
    <lineage>
        <taxon>Bacteria</taxon>
        <taxon>Pseudomonadati</taxon>
        <taxon>Bacteroidota</taxon>
        <taxon>Sphingobacteriia</taxon>
        <taxon>Sphingobacteriales</taxon>
        <taxon>Sphingobacteriaceae</taxon>
        <taxon>Pedobacter</taxon>
    </lineage>
</organism>
<proteinExistence type="predicted"/>
<accession>A0A2T3HQF7</accession>
<dbReference type="AlphaFoldDB" id="A0A2T3HQF7"/>
<dbReference type="GO" id="GO:0000160">
    <property type="term" value="P:phosphorelay signal transduction system"/>
    <property type="evidence" value="ECO:0007669"/>
    <property type="project" value="UniProtKB-KW"/>
</dbReference>
<reference evidence="5 6" key="1">
    <citation type="submission" date="2018-03" db="EMBL/GenBank/DDBJ databases">
        <authorList>
            <person name="Keele B.F."/>
        </authorList>
    </citation>
    <scope>NUCLEOTIDE SEQUENCE [LARGE SCALE GENOMIC DNA]</scope>
    <source>
        <strain evidence="5 6">YL28-9</strain>
    </source>
</reference>